<dbReference type="EMBL" id="CAJNOK010007387">
    <property type="protein sequence ID" value="CAF1032920.1"/>
    <property type="molecule type" value="Genomic_DNA"/>
</dbReference>
<feature type="compositionally biased region" description="Polar residues" evidence="1">
    <location>
        <begin position="88"/>
        <end position="102"/>
    </location>
</feature>
<feature type="region of interest" description="Disordered" evidence="1">
    <location>
        <begin position="81"/>
        <end position="105"/>
    </location>
</feature>
<keyword evidence="6" id="KW-1185">Reference proteome</keyword>
<evidence type="ECO:0000313" key="5">
    <source>
        <dbReference type="EMBL" id="CAF3801213.1"/>
    </source>
</evidence>
<dbReference type="EMBL" id="CAJOBC010001996">
    <property type="protein sequence ID" value="CAF3709862.1"/>
    <property type="molecule type" value="Genomic_DNA"/>
</dbReference>
<evidence type="ECO:0000313" key="3">
    <source>
        <dbReference type="EMBL" id="CAF1032920.1"/>
    </source>
</evidence>
<dbReference type="EMBL" id="CAJOBA010007400">
    <property type="protein sequence ID" value="CAF3801213.1"/>
    <property type="molecule type" value="Genomic_DNA"/>
</dbReference>
<gene>
    <name evidence="2" type="ORF">GPM918_LOCUS10239</name>
    <name evidence="3" type="ORF">OVA965_LOCUS16084</name>
    <name evidence="4" type="ORF">SRO942_LOCUS10237</name>
    <name evidence="5" type="ORF">TMI583_LOCUS16095</name>
</gene>
<comment type="caution">
    <text evidence="2">The sequence shown here is derived from an EMBL/GenBank/DDBJ whole genome shotgun (WGS) entry which is preliminary data.</text>
</comment>
<dbReference type="AlphaFoldDB" id="A0A814BQT5"/>
<proteinExistence type="predicted"/>
<dbReference type="Proteomes" id="UP000663829">
    <property type="component" value="Unassembled WGS sequence"/>
</dbReference>
<evidence type="ECO:0000313" key="6">
    <source>
        <dbReference type="Proteomes" id="UP000663829"/>
    </source>
</evidence>
<dbReference type="Proteomes" id="UP000681722">
    <property type="component" value="Unassembled WGS sequence"/>
</dbReference>
<name>A0A814BQT5_9BILA</name>
<accession>A0A814BQT5</accession>
<evidence type="ECO:0000313" key="2">
    <source>
        <dbReference type="EMBL" id="CAF0932094.1"/>
    </source>
</evidence>
<organism evidence="2 6">
    <name type="scientific">Didymodactylos carnosus</name>
    <dbReference type="NCBI Taxonomy" id="1234261"/>
    <lineage>
        <taxon>Eukaryota</taxon>
        <taxon>Metazoa</taxon>
        <taxon>Spiralia</taxon>
        <taxon>Gnathifera</taxon>
        <taxon>Rotifera</taxon>
        <taxon>Eurotatoria</taxon>
        <taxon>Bdelloidea</taxon>
        <taxon>Philodinida</taxon>
        <taxon>Philodinidae</taxon>
        <taxon>Didymodactylos</taxon>
    </lineage>
</organism>
<protein>
    <submittedName>
        <fullName evidence="2">Uncharacterized protein</fullName>
    </submittedName>
</protein>
<reference evidence="2" key="1">
    <citation type="submission" date="2021-02" db="EMBL/GenBank/DDBJ databases">
        <authorList>
            <person name="Nowell W R."/>
        </authorList>
    </citation>
    <scope>NUCLEOTIDE SEQUENCE</scope>
</reference>
<dbReference type="Proteomes" id="UP000682733">
    <property type="component" value="Unassembled WGS sequence"/>
</dbReference>
<evidence type="ECO:0000256" key="1">
    <source>
        <dbReference type="SAM" id="MobiDB-lite"/>
    </source>
</evidence>
<dbReference type="Proteomes" id="UP000677228">
    <property type="component" value="Unassembled WGS sequence"/>
</dbReference>
<evidence type="ECO:0000313" key="4">
    <source>
        <dbReference type="EMBL" id="CAF3709862.1"/>
    </source>
</evidence>
<sequence>MAGTTSVYPIDPAQPTYEANKTQKKLRVLIVIGLLHQLIKICPFRFAWLDPIPSHNDRHGLHDRRGCDWRTRNDWTHNDWPTRRSKESLVSNDSESSPSETQEAAFETDFGDEMDATNFNAASIPYDISDLFSFYHDESTYKSGEISAKRWIMNNNASFYNKGRGRSVMCSDFLVMHKSGLFFSLNDKEFETVLAAYPELKDNFDINYEKNSASASINVGG</sequence>
<dbReference type="EMBL" id="CAJNOQ010001997">
    <property type="protein sequence ID" value="CAF0932094.1"/>
    <property type="molecule type" value="Genomic_DNA"/>
</dbReference>